<dbReference type="InterPro" id="IPR011009">
    <property type="entry name" value="Kinase-like_dom_sf"/>
</dbReference>
<feature type="domain" description="Protein kinase" evidence="1">
    <location>
        <begin position="232"/>
        <end position="540"/>
    </location>
</feature>
<dbReference type="GO" id="GO:0005524">
    <property type="term" value="F:ATP binding"/>
    <property type="evidence" value="ECO:0007669"/>
    <property type="project" value="InterPro"/>
</dbReference>
<protein>
    <submittedName>
        <fullName evidence="2">Prion-inhibition and propagation-domain-containing protein</fullName>
    </submittedName>
</protein>
<keyword evidence="3" id="KW-1185">Reference proteome</keyword>
<dbReference type="EMBL" id="ML733432">
    <property type="protein sequence ID" value="KAB8220036.1"/>
    <property type="molecule type" value="Genomic_DNA"/>
</dbReference>
<dbReference type="PANTHER" id="PTHR37542">
    <property type="entry name" value="HELO DOMAIN-CONTAINING PROTEIN-RELATED"/>
    <property type="match status" value="1"/>
</dbReference>
<organism evidence="2 3">
    <name type="scientific">Aspergillus novoparasiticus</name>
    <dbReference type="NCBI Taxonomy" id="986946"/>
    <lineage>
        <taxon>Eukaryota</taxon>
        <taxon>Fungi</taxon>
        <taxon>Dikarya</taxon>
        <taxon>Ascomycota</taxon>
        <taxon>Pezizomycotina</taxon>
        <taxon>Eurotiomycetes</taxon>
        <taxon>Eurotiomycetidae</taxon>
        <taxon>Eurotiales</taxon>
        <taxon>Aspergillaceae</taxon>
        <taxon>Aspergillus</taxon>
        <taxon>Aspergillus subgen. Circumdati</taxon>
    </lineage>
</organism>
<dbReference type="Pfam" id="PF14479">
    <property type="entry name" value="HeLo"/>
    <property type="match status" value="1"/>
</dbReference>
<reference evidence="2 3" key="1">
    <citation type="submission" date="2019-04" db="EMBL/GenBank/DDBJ databases">
        <title>Fungal friends and foes A comparative genomics study of 23 Aspergillus species from section Flavi.</title>
        <authorList>
            <consortium name="DOE Joint Genome Institute"/>
            <person name="Kjaerbolling I."/>
            <person name="Vesth T.C."/>
            <person name="Frisvad J.C."/>
            <person name="Nybo J.L."/>
            <person name="Theobald S."/>
            <person name="Kildgaard S."/>
            <person name="Petersen T.I."/>
            <person name="Kuo A."/>
            <person name="Sato A."/>
            <person name="Lyhne E.K."/>
            <person name="Kogle M.E."/>
            <person name="Wiebenga A."/>
            <person name="Kun R.S."/>
            <person name="Lubbers R.J."/>
            <person name="Makela M.R."/>
            <person name="Barry K."/>
            <person name="Chovatia M."/>
            <person name="Clum A."/>
            <person name="Daum C."/>
            <person name="Haridas S."/>
            <person name="He G."/>
            <person name="LaButti K."/>
            <person name="Lipzen A."/>
            <person name="Mondo S."/>
            <person name="Pangilinan J."/>
            <person name="Riley R."/>
            <person name="Salamov A."/>
            <person name="Simmons B.A."/>
            <person name="Magnuson J.K."/>
            <person name="Henrissat B."/>
            <person name="Mortensen U.H."/>
            <person name="Larsen T.O."/>
            <person name="De vries R.P."/>
            <person name="Grigoriev I.V."/>
            <person name="Machida M."/>
            <person name="Baker S.E."/>
            <person name="Andersen M.R."/>
        </authorList>
    </citation>
    <scope>NUCLEOTIDE SEQUENCE [LARGE SCALE GENOMIC DNA]</scope>
    <source>
        <strain evidence="2 3">CBS 126849</strain>
    </source>
</reference>
<dbReference type="SUPFAM" id="SSF56112">
    <property type="entry name" value="Protein kinase-like (PK-like)"/>
    <property type="match status" value="1"/>
</dbReference>
<dbReference type="InterPro" id="IPR029498">
    <property type="entry name" value="HeLo_dom"/>
</dbReference>
<evidence type="ECO:0000313" key="3">
    <source>
        <dbReference type="Proteomes" id="UP000326799"/>
    </source>
</evidence>
<keyword evidence="2" id="KW-0640">Prion</keyword>
<dbReference type="InterPro" id="IPR038305">
    <property type="entry name" value="HeLo_sf"/>
</dbReference>
<dbReference type="Gene3D" id="1.10.510.10">
    <property type="entry name" value="Transferase(Phosphotransferase) domain 1"/>
    <property type="match status" value="1"/>
</dbReference>
<dbReference type="PANTHER" id="PTHR37542:SF1">
    <property type="entry name" value="PRION-INHIBITION AND PROPAGATION HELO DOMAIN-CONTAINING PROTEIN"/>
    <property type="match status" value="1"/>
</dbReference>
<dbReference type="InterPro" id="IPR000719">
    <property type="entry name" value="Prot_kinase_dom"/>
</dbReference>
<dbReference type="AlphaFoldDB" id="A0A5N6ER01"/>
<dbReference type="GO" id="GO:0004672">
    <property type="term" value="F:protein kinase activity"/>
    <property type="evidence" value="ECO:0007669"/>
    <property type="project" value="InterPro"/>
</dbReference>
<dbReference type="Proteomes" id="UP000326799">
    <property type="component" value="Unassembled WGS sequence"/>
</dbReference>
<evidence type="ECO:0000259" key="1">
    <source>
        <dbReference type="PROSITE" id="PS50011"/>
    </source>
</evidence>
<keyword evidence="2" id="KW-0034">Amyloid</keyword>
<gene>
    <name evidence="2" type="ORF">BDV33DRAFT_203754</name>
</gene>
<accession>A0A5N6ER01</accession>
<name>A0A5N6ER01_9EURO</name>
<proteinExistence type="predicted"/>
<dbReference type="PROSITE" id="PS50011">
    <property type="entry name" value="PROTEIN_KINASE_DOM"/>
    <property type="match status" value="1"/>
</dbReference>
<evidence type="ECO:0000313" key="2">
    <source>
        <dbReference type="EMBL" id="KAB8220036.1"/>
    </source>
</evidence>
<sequence>METAGLAIGVVGLFGQVFAGAIKAIKLIRSIQDAPKDFEQVLLGFRLQEGRLMSWGEGVGLLQAPAAGDEWRISISQQDRWVAQDLLDSVRSEIQQLLKPLITKAEEVNRLTAAQEPNERALNAWLREMERKQKELSSKITWATLKGDRLTSCLRCLTSTINDLISLTSEKTQREILRKVNLVYAELVLVHNSVDKLGQLFHALASAEKGVTLTRLAHFKAAMKERQAKLSLHPKSQLSKGAIEVLDLIEQDERWMASYDDRKGFWVEWKNYPTGNTSQGPTKEQIERFIIQELVGLLAEEDSHAIQVPQCIGYVDDHPRSDRFCLLYKYPKGVTTDARLRTLFSLFREPQRPDLADRIELARAVAQTLYYLHTVGWLHKALRSDNILFFQEPNEGVEYSTPYVSGFDDARPSGQDQMSQVAGAKEGLEYYQHPDTLTGFDDEGRKPFRATFDVYSLGIILIEIAHWKPLREILRGSAVRPWEVHDALFRDPRWLQDVGFAVGRAYEDVVRTCLQGWNSLGADGVEETSTEGALCLMANFEMMVLEKLHNIQVSV</sequence>
<dbReference type="Gene3D" id="1.20.120.1020">
    <property type="entry name" value="Prion-inhibition and propagation, HeLo domain"/>
    <property type="match status" value="1"/>
</dbReference>